<sequence length="1411" mass="163276">MSSRSATKRKDNAKGSNSYKSDINDEVKAELEAMSGLEYNLHGEKVTDIDNFSLSQRKSRLQIGKESNKINDKVTMETDKLPSTKEKVDTESSIPYLSSSVSKKELRNVIEQLGNTSEDRYKILEARDRLMRLRQRKIHTLETAKATVGTCPDMCPEKERLMREFQRQVASYELHEGSEYKINHDIAVKQYSRSSADQEEPMPQDLRPVSSLKMTMSYLLHEIVDLCQEESTNLAEWYHFLWDRTRGIRKDITQQELCCIDTVELVEECARFHIVCSERLCAEELSVFDKKINTENLTKCLQTLKYMYHDLRAKGINCKNEPEFRAYIILLNLNDANFMWDLQRLPSSIQKSSEVNFALRVYSAIQSNNYTKFFKLIKSTTYLNACILLRYFFQVRVQALSIMVKAYCRTTSNSYPLYEFMDILAFEDENEVIGFCDRAGLNVSDDEMHIILNRQNIILPQSTSYQSRARNIVESKRIVMGYTIGQAIAGGTMPEQLYINHKPHNSFDSNGYLKSEAINANDQSGNNGEIIEIDEDQEEQDPYEFMDEDMLEESPVTYAPKEVRRKKSPTFVIPSVDDIDNRDTTKVTSNIFATSIFSAPKKTSSSDDAVKFSFASALDTSKSNKLSTATDDSDEIILSKVDNVNSATINSASSEKPILFGDFEQQTNNIFAPRKPSVMTGNVFKFSANVKNISDETSTNIFSQSNKAPTFPTSTGKTPFSISVNDNNNFSIPKPIISPEKKLAEENNEEDQKDYIRNIVEKSAIETAEKIENEITHEMCSNILKQEIEKKNVCERLCEKIYNDILRDVTQETCQSILKIEILTKKKIEDISNRMKKRIVLKYYAIWCRRVQTRKQQRMALENTPVWLPTRSLSECANSLYKKEQNLVIQNMRSKRKTDIDYNNDQRNYLVPVEVQIYNGIKKNSERLNVELSSMMYWKMIISWPDLHEKFLLGRYKKIMCEYFSPRDFSIDPIIKTYKPNPYETLNICIKHMDEEIDDNNSVGADGLFFIATTDENPKAVAKRLTKTILSRQKLMRIPLVLVILGDETLHNKIKPTEDIQKLIDSGYISDYVVHCEAKVDESIILRLAQTAIDWLTRHKPSAQPLEMNSLSELINSCLCDELWLRISGHASFNINLSMALRNPQFVVNMHNEAIAHLIDIINDPESLMYTNFPPEFKPFLPIKFSLPCSYEYFDENWKSTKNRENIECILRSFSLPPWPFDWPINDTVELQKCVIEYYESTLLNLNYSGMSNNIFYMSDEDETPNFIHVILGISKERLHDIDDTVCAVYNKNHIKHFQTLPWWFESDTLVNFKADIESLKMQQFDDELNEEPAEKKRRIAKENEELPHIIKKYSFYGDDNPEDSIMEQSHVDDIFNISQIFEKTLSQQLLSNNDFEKKLESALHKIDMNI</sequence>
<organism evidence="4 5">
    <name type="scientific">Microctonus hyperodae</name>
    <name type="common">Parasitoid wasp</name>
    <dbReference type="NCBI Taxonomy" id="165561"/>
    <lineage>
        <taxon>Eukaryota</taxon>
        <taxon>Metazoa</taxon>
        <taxon>Ecdysozoa</taxon>
        <taxon>Arthropoda</taxon>
        <taxon>Hexapoda</taxon>
        <taxon>Insecta</taxon>
        <taxon>Pterygota</taxon>
        <taxon>Neoptera</taxon>
        <taxon>Endopterygota</taxon>
        <taxon>Hymenoptera</taxon>
        <taxon>Apocrita</taxon>
        <taxon>Ichneumonoidea</taxon>
        <taxon>Braconidae</taxon>
        <taxon>Euphorinae</taxon>
        <taxon>Microctonus</taxon>
    </lineage>
</organism>
<dbReference type="EMBL" id="JAQQBR010001834">
    <property type="protein sequence ID" value="KAK0162296.1"/>
    <property type="molecule type" value="Genomic_DNA"/>
</dbReference>
<protein>
    <recommendedName>
        <fullName evidence="6">Germinal-center associated nuclear protein</fullName>
    </recommendedName>
</protein>
<dbReference type="Pfam" id="PF03399">
    <property type="entry name" value="SAC3_GANP"/>
    <property type="match status" value="1"/>
</dbReference>
<keyword evidence="5" id="KW-1185">Reference proteome</keyword>
<dbReference type="Proteomes" id="UP001168972">
    <property type="component" value="Unassembled WGS sequence"/>
</dbReference>
<feature type="domain" description="Germinal-centre associated nuclear protein MCM3AP" evidence="3">
    <location>
        <begin position="1037"/>
        <end position="1164"/>
    </location>
</feature>
<reference evidence="4" key="2">
    <citation type="submission" date="2023-03" db="EMBL/GenBank/DDBJ databases">
        <authorList>
            <person name="Inwood S.N."/>
            <person name="Skelly J.G."/>
            <person name="Guhlin J."/>
            <person name="Harrop T.W.R."/>
            <person name="Goldson S.G."/>
            <person name="Dearden P.K."/>
        </authorList>
    </citation>
    <scope>NUCLEOTIDE SEQUENCE</scope>
    <source>
        <strain evidence="4">Lincoln</strain>
        <tissue evidence="4">Whole body</tissue>
    </source>
</reference>
<feature type="domain" description="SAC3/GANP/THP3 conserved" evidence="2">
    <location>
        <begin position="154"/>
        <end position="444"/>
    </location>
</feature>
<dbReference type="PANTHER" id="PTHR12436:SF3">
    <property type="entry name" value="GERMINAL-CENTER ASSOCIATED NUCLEAR PROTEIN"/>
    <property type="match status" value="1"/>
</dbReference>
<evidence type="ECO:0000256" key="1">
    <source>
        <dbReference type="SAM" id="MobiDB-lite"/>
    </source>
</evidence>
<dbReference type="Pfam" id="PF16769">
    <property type="entry name" value="MCM3AP_GANP"/>
    <property type="match status" value="1"/>
</dbReference>
<evidence type="ECO:0000313" key="5">
    <source>
        <dbReference type="Proteomes" id="UP001168972"/>
    </source>
</evidence>
<reference evidence="4" key="1">
    <citation type="journal article" date="2023" name="bioRxiv">
        <title>Scaffold-level genome assemblies of two parasitoid biocontrol wasps reveal the parthenogenesis mechanism and an associated novel virus.</title>
        <authorList>
            <person name="Inwood S."/>
            <person name="Skelly J."/>
            <person name="Guhlin J."/>
            <person name="Harrop T."/>
            <person name="Goldson S."/>
            <person name="Dearden P."/>
        </authorList>
    </citation>
    <scope>NUCLEOTIDE SEQUENCE</scope>
    <source>
        <strain evidence="4">Lincoln</strain>
        <tissue evidence="4">Whole body</tissue>
    </source>
</reference>
<evidence type="ECO:0000259" key="2">
    <source>
        <dbReference type="Pfam" id="PF03399"/>
    </source>
</evidence>
<dbReference type="GO" id="GO:0070390">
    <property type="term" value="C:transcription export complex 2"/>
    <property type="evidence" value="ECO:0007669"/>
    <property type="project" value="TreeGrafter"/>
</dbReference>
<dbReference type="GO" id="GO:0005737">
    <property type="term" value="C:cytoplasm"/>
    <property type="evidence" value="ECO:0007669"/>
    <property type="project" value="TreeGrafter"/>
</dbReference>
<evidence type="ECO:0000313" key="4">
    <source>
        <dbReference type="EMBL" id="KAK0162296.1"/>
    </source>
</evidence>
<name>A0AA39KHX9_MICHY</name>
<dbReference type="InterPro" id="IPR045107">
    <property type="entry name" value="SAC3/GANP/THP3"/>
</dbReference>
<evidence type="ECO:0008006" key="6">
    <source>
        <dbReference type="Google" id="ProtNLM"/>
    </source>
</evidence>
<accession>A0AA39KHX9</accession>
<proteinExistence type="predicted"/>
<evidence type="ECO:0000259" key="3">
    <source>
        <dbReference type="Pfam" id="PF16769"/>
    </source>
</evidence>
<dbReference type="Gene3D" id="1.25.40.990">
    <property type="match status" value="1"/>
</dbReference>
<dbReference type="GO" id="GO:0006406">
    <property type="term" value="P:mRNA export from nucleus"/>
    <property type="evidence" value="ECO:0007669"/>
    <property type="project" value="TreeGrafter"/>
</dbReference>
<dbReference type="InterPro" id="IPR005062">
    <property type="entry name" value="SAC3/GANP/THP3_conserved"/>
</dbReference>
<comment type="caution">
    <text evidence="4">The sequence shown here is derived from an EMBL/GenBank/DDBJ whole genome shotgun (WGS) entry which is preliminary data.</text>
</comment>
<dbReference type="PANTHER" id="PTHR12436">
    <property type="entry name" value="80 KDA MCM3-ASSOCIATED PROTEIN"/>
    <property type="match status" value="1"/>
</dbReference>
<feature type="region of interest" description="Disordered" evidence="1">
    <location>
        <begin position="1"/>
        <end position="24"/>
    </location>
</feature>
<gene>
    <name evidence="4" type="ORF">PV327_008645</name>
</gene>
<dbReference type="InterPro" id="IPR031907">
    <property type="entry name" value="MCM3AP_GANP"/>
</dbReference>